<evidence type="ECO:0000313" key="2">
    <source>
        <dbReference type="Proteomes" id="UP000337909"/>
    </source>
</evidence>
<proteinExistence type="predicted"/>
<organism evidence="1 2">
    <name type="scientific">Pseudomonas fluorescens</name>
    <dbReference type="NCBI Taxonomy" id="294"/>
    <lineage>
        <taxon>Bacteria</taxon>
        <taxon>Pseudomonadati</taxon>
        <taxon>Pseudomonadota</taxon>
        <taxon>Gammaproteobacteria</taxon>
        <taxon>Pseudomonadales</taxon>
        <taxon>Pseudomonadaceae</taxon>
        <taxon>Pseudomonas</taxon>
    </lineage>
</organism>
<name>A0A5E7FLT6_PSEFL</name>
<gene>
    <name evidence="1" type="ORF">PS691_05668</name>
</gene>
<evidence type="ECO:0000313" key="1">
    <source>
        <dbReference type="EMBL" id="VVO40206.1"/>
    </source>
</evidence>
<dbReference type="Proteomes" id="UP000337909">
    <property type="component" value="Unassembled WGS sequence"/>
</dbReference>
<protein>
    <submittedName>
        <fullName evidence="1">Uncharacterized protein</fullName>
    </submittedName>
</protein>
<sequence length="210" mass="22967">MVEAFATWSLLDVGELRRAVFEDHAGFQTLDHLVIDFATYTYRVFTVHLVGRVHQTVGQLTVGGEHQQTGGVDVQTTDVDPATFFRARHFIEHGRTAFRVVTGADFTVGLVVHDHAAYRLGGFFALDHLAINGDGVVQVDAQAKGGIFAIDLDPAMADPGFYVAARADADTGEDFLQFFACWADFLAVFLVFNTHLGTSRCGLFRPGLKS</sequence>
<dbReference type="AlphaFoldDB" id="A0A5E7FLT6"/>
<dbReference type="EMBL" id="CABVHQ010000115">
    <property type="protein sequence ID" value="VVO40206.1"/>
    <property type="molecule type" value="Genomic_DNA"/>
</dbReference>
<reference evidence="1 2" key="1">
    <citation type="submission" date="2019-09" db="EMBL/GenBank/DDBJ databases">
        <authorList>
            <person name="Chandra G."/>
            <person name="Truman W A."/>
        </authorList>
    </citation>
    <scope>NUCLEOTIDE SEQUENCE [LARGE SCALE GENOMIC DNA]</scope>
    <source>
        <strain evidence="1">PS691</strain>
    </source>
</reference>
<accession>A0A5E7FLT6</accession>